<keyword evidence="5" id="KW-0256">Endoplasmic reticulum</keyword>
<protein>
    <recommendedName>
        <fullName evidence="3">ER membrane protein complex subunit 4</fullName>
    </recommendedName>
</protein>
<keyword evidence="6 8" id="KW-1133">Transmembrane helix</keyword>
<reference evidence="9" key="1">
    <citation type="submission" date="2021-01" db="EMBL/GenBank/DDBJ databases">
        <authorList>
            <person name="Corre E."/>
            <person name="Pelletier E."/>
            <person name="Niang G."/>
            <person name="Scheremetjew M."/>
            <person name="Finn R."/>
            <person name="Kale V."/>
            <person name="Holt S."/>
            <person name="Cochrane G."/>
            <person name="Meng A."/>
            <person name="Brown T."/>
            <person name="Cohen L."/>
        </authorList>
    </citation>
    <scope>NUCLEOTIDE SEQUENCE</scope>
    <source>
        <strain evidence="9">NY070348D</strain>
    </source>
</reference>
<evidence type="ECO:0000256" key="8">
    <source>
        <dbReference type="SAM" id="Phobius"/>
    </source>
</evidence>
<evidence type="ECO:0000256" key="7">
    <source>
        <dbReference type="ARBA" id="ARBA00023136"/>
    </source>
</evidence>
<feature type="transmembrane region" description="Helical" evidence="8">
    <location>
        <begin position="129"/>
        <end position="150"/>
    </location>
</feature>
<evidence type="ECO:0000256" key="5">
    <source>
        <dbReference type="ARBA" id="ARBA00022824"/>
    </source>
</evidence>
<dbReference type="GO" id="GO:0005789">
    <property type="term" value="C:endoplasmic reticulum membrane"/>
    <property type="evidence" value="ECO:0007669"/>
    <property type="project" value="UniProtKB-SubCell"/>
</dbReference>
<keyword evidence="4 8" id="KW-0812">Transmembrane</keyword>
<feature type="transmembrane region" description="Helical" evidence="8">
    <location>
        <begin position="86"/>
        <end position="109"/>
    </location>
</feature>
<evidence type="ECO:0000256" key="1">
    <source>
        <dbReference type="ARBA" id="ARBA00004477"/>
    </source>
</evidence>
<sequence length="184" mass="19886">MSLWGFELGSDCFAVSEKGFKKTASKGSNGTCAPGFISGYISTIELSRRTSSPEALEAHEKSLVIKKKKMMALGQSPGKQLMMTGFMLWMSGAGINIFSIMMTGMALMNPVKALLSMGTTFQQFDGVDGLIQAELMFIGLNGIGLAFAVYKLGVMGLLPLSSGDWISMLDVKQPEEYFAVFKHP</sequence>
<evidence type="ECO:0000256" key="6">
    <source>
        <dbReference type="ARBA" id="ARBA00022989"/>
    </source>
</evidence>
<dbReference type="InterPro" id="IPR009445">
    <property type="entry name" value="TMEM85/Emc4"/>
</dbReference>
<proteinExistence type="inferred from homology"/>
<comment type="similarity">
    <text evidence="2">Belongs to the EMC4 family.</text>
</comment>
<gene>
    <name evidence="9" type="ORF">QSP1433_LOCUS6065</name>
</gene>
<dbReference type="EMBL" id="HBHK01009730">
    <property type="protein sequence ID" value="CAD9678156.1"/>
    <property type="molecule type" value="Transcribed_RNA"/>
</dbReference>
<dbReference type="PANTHER" id="PTHR19315">
    <property type="entry name" value="ER MEMBRANE PROTEIN COMPLEX SUBUNIT 4"/>
    <property type="match status" value="1"/>
</dbReference>
<evidence type="ECO:0000256" key="4">
    <source>
        <dbReference type="ARBA" id="ARBA00022692"/>
    </source>
</evidence>
<accession>A0A7S2RR43</accession>
<organism evidence="9">
    <name type="scientific">Mucochytrium quahogii</name>
    <dbReference type="NCBI Taxonomy" id="96639"/>
    <lineage>
        <taxon>Eukaryota</taxon>
        <taxon>Sar</taxon>
        <taxon>Stramenopiles</taxon>
        <taxon>Bigyra</taxon>
        <taxon>Labyrinthulomycetes</taxon>
        <taxon>Thraustochytrida</taxon>
        <taxon>Thraustochytriidae</taxon>
        <taxon>Mucochytrium</taxon>
    </lineage>
</organism>
<comment type="subcellular location">
    <subcellularLocation>
        <location evidence="1">Endoplasmic reticulum membrane</location>
        <topology evidence="1">Multi-pass membrane protein</topology>
    </subcellularLocation>
</comment>
<evidence type="ECO:0000256" key="3">
    <source>
        <dbReference type="ARBA" id="ARBA00020820"/>
    </source>
</evidence>
<evidence type="ECO:0000313" key="9">
    <source>
        <dbReference type="EMBL" id="CAD9678156.1"/>
    </source>
</evidence>
<name>A0A7S2RR43_9STRA</name>
<dbReference type="AlphaFoldDB" id="A0A7S2RR43"/>
<evidence type="ECO:0000256" key="2">
    <source>
        <dbReference type="ARBA" id="ARBA00007715"/>
    </source>
</evidence>
<dbReference type="Pfam" id="PF06417">
    <property type="entry name" value="EMC4"/>
    <property type="match status" value="1"/>
</dbReference>
<keyword evidence="7 8" id="KW-0472">Membrane</keyword>